<dbReference type="OrthoDB" id="9792335at2"/>
<dbReference type="SUPFAM" id="SSF55031">
    <property type="entry name" value="Bacterial exopeptidase dimerisation domain"/>
    <property type="match status" value="1"/>
</dbReference>
<evidence type="ECO:0000256" key="2">
    <source>
        <dbReference type="ARBA" id="ARBA00022670"/>
    </source>
</evidence>
<dbReference type="InterPro" id="IPR001261">
    <property type="entry name" value="ArgE/DapE_CS"/>
</dbReference>
<evidence type="ECO:0000256" key="3">
    <source>
        <dbReference type="ARBA" id="ARBA00022723"/>
    </source>
</evidence>
<evidence type="ECO:0000256" key="4">
    <source>
        <dbReference type="ARBA" id="ARBA00022801"/>
    </source>
</evidence>
<dbReference type="PANTHER" id="PTHR45962:SF1">
    <property type="entry name" value="N-FATTY-ACYL-AMINO ACID SYNTHASE_HYDROLASE PM20D1"/>
    <property type="match status" value="1"/>
</dbReference>
<dbReference type="GO" id="GO:0006629">
    <property type="term" value="P:lipid metabolic process"/>
    <property type="evidence" value="ECO:0007669"/>
    <property type="project" value="UniProtKB-ARBA"/>
</dbReference>
<comment type="similarity">
    <text evidence="1">Belongs to the peptidase M20A family.</text>
</comment>
<dbReference type="FunFam" id="3.40.630.10:FF:000027">
    <property type="entry name" value="N-fatty-acyl-amino acid synthase/hydrolase PM20D1"/>
    <property type="match status" value="1"/>
</dbReference>
<dbReference type="InterPro" id="IPR047177">
    <property type="entry name" value="Pept_M20A"/>
</dbReference>
<dbReference type="Pfam" id="PF07687">
    <property type="entry name" value="M20_dimer"/>
    <property type="match status" value="1"/>
</dbReference>
<evidence type="ECO:0000256" key="5">
    <source>
        <dbReference type="ARBA" id="ARBA00022833"/>
    </source>
</evidence>
<dbReference type="PANTHER" id="PTHR45962">
    <property type="entry name" value="N-FATTY-ACYL-AMINO ACID SYNTHASE/HYDROLASE PM20D1"/>
    <property type="match status" value="1"/>
</dbReference>
<keyword evidence="8" id="KW-1185">Reference proteome</keyword>
<dbReference type="GO" id="GO:0043604">
    <property type="term" value="P:amide biosynthetic process"/>
    <property type="evidence" value="ECO:0007669"/>
    <property type="project" value="UniProtKB-ARBA"/>
</dbReference>
<dbReference type="GO" id="GO:0006520">
    <property type="term" value="P:amino acid metabolic process"/>
    <property type="evidence" value="ECO:0007669"/>
    <property type="project" value="UniProtKB-ARBA"/>
</dbReference>
<dbReference type="RefSeq" id="WP_137698559.1">
    <property type="nucleotide sequence ID" value="NZ_CP061336.1"/>
</dbReference>
<dbReference type="AlphaFoldDB" id="A0A4U7JAL2"/>
<keyword evidence="5" id="KW-0862">Zinc</keyword>
<proteinExistence type="inferred from homology"/>
<dbReference type="InterPro" id="IPR036264">
    <property type="entry name" value="Bact_exopeptidase_dim_dom"/>
</dbReference>
<dbReference type="SUPFAM" id="SSF53187">
    <property type="entry name" value="Zn-dependent exopeptidases"/>
    <property type="match status" value="1"/>
</dbReference>
<sequence>MDYKLKDNKNIDDFVQRLSQALQIKTISYENMDMVDKSEFLKFHTFIEKSFPNVHRVLVKETINDFGILFKWEGTETNQDSILLMAHMDVVPVEKETENEWCFEPFSGNISDGYVWGRGALDMKSQLMGILEAVEGLIINGFKPRKTIYLAFGHDEEVGGYLGNAQMASYLQSKGIKLSMVLDEGGFIIKNAIAGMSCLAALIGIAEKGMTTLELFAESNGGHSSMPPNSTAIGRLAKSIYILEKKQFKANINSILKEFFKAIAPKMPLLKRIIFSNIWLFKPLIIRIFTKLPKTNALVRTTTAFTMIEGGFKMNVLPQQAKAVANFRVMPGETIEDVKKRVEKVIKKLDITVKVNDVSFNPSKISHIASNEYKVMCKTIVSVFPESVAAPYLTVGSTDSRYYQKIANQIFRFCPIEIESEDLERVHGVNERISIEGYKKMIEFFYLLIESL</sequence>
<dbReference type="GO" id="GO:0016810">
    <property type="term" value="F:hydrolase activity, acting on carbon-nitrogen (but not peptide) bonds"/>
    <property type="evidence" value="ECO:0007669"/>
    <property type="project" value="UniProtKB-ARBA"/>
</dbReference>
<dbReference type="Gene3D" id="3.40.630.10">
    <property type="entry name" value="Zn peptidases"/>
    <property type="match status" value="1"/>
</dbReference>
<keyword evidence="2" id="KW-0645">Protease</keyword>
<dbReference type="Gene3D" id="3.30.70.360">
    <property type="match status" value="1"/>
</dbReference>
<dbReference type="Gene3D" id="1.10.150.900">
    <property type="match status" value="1"/>
</dbReference>
<gene>
    <name evidence="7" type="ORF">EHE19_011970</name>
</gene>
<dbReference type="Proteomes" id="UP000306409">
    <property type="component" value="Chromosome"/>
</dbReference>
<dbReference type="PROSITE" id="PS00758">
    <property type="entry name" value="ARGE_DAPE_CPG2_1"/>
    <property type="match status" value="1"/>
</dbReference>
<accession>A0A4U7JAL2</accession>
<keyword evidence="3" id="KW-0479">Metal-binding</keyword>
<dbReference type="GO" id="GO:0005576">
    <property type="term" value="C:extracellular region"/>
    <property type="evidence" value="ECO:0007669"/>
    <property type="project" value="UniProtKB-ARBA"/>
</dbReference>
<feature type="domain" description="Peptidase M20 dimerisation" evidence="6">
    <location>
        <begin position="205"/>
        <end position="349"/>
    </location>
</feature>
<dbReference type="InterPro" id="IPR002933">
    <property type="entry name" value="Peptidase_M20"/>
</dbReference>
<organism evidence="7 8">
    <name type="scientific">Ruminiclostridium herbifermentans</name>
    <dbReference type="NCBI Taxonomy" id="2488810"/>
    <lineage>
        <taxon>Bacteria</taxon>
        <taxon>Bacillati</taxon>
        <taxon>Bacillota</taxon>
        <taxon>Clostridia</taxon>
        <taxon>Eubacteriales</taxon>
        <taxon>Oscillospiraceae</taxon>
        <taxon>Ruminiclostridium</taxon>
    </lineage>
</organism>
<keyword evidence="4 7" id="KW-0378">Hydrolase</keyword>
<dbReference type="InterPro" id="IPR011650">
    <property type="entry name" value="Peptidase_M20_dimer"/>
</dbReference>
<dbReference type="PIRSF" id="PIRSF036696">
    <property type="entry name" value="ACY-1"/>
    <property type="match status" value="1"/>
</dbReference>
<evidence type="ECO:0000313" key="7">
    <source>
        <dbReference type="EMBL" id="QNU65638.1"/>
    </source>
</evidence>
<dbReference type="GO" id="GO:0008233">
    <property type="term" value="F:peptidase activity"/>
    <property type="evidence" value="ECO:0007669"/>
    <property type="project" value="UniProtKB-KW"/>
</dbReference>
<reference evidence="7 8" key="1">
    <citation type="submission" date="2020-09" db="EMBL/GenBank/DDBJ databases">
        <title>Characterization and genome sequencing of Ruminiclostridium sp. nov. MA18.</title>
        <authorList>
            <person name="Rettenmaier R."/>
            <person name="Kowollik M.-L."/>
            <person name="Liebl W."/>
            <person name="Zverlov V."/>
        </authorList>
    </citation>
    <scope>NUCLEOTIDE SEQUENCE [LARGE SCALE GENOMIC DNA]</scope>
    <source>
        <strain evidence="7 8">MA18</strain>
    </source>
</reference>
<dbReference type="KEGG" id="rher:EHE19_011970"/>
<evidence type="ECO:0000313" key="8">
    <source>
        <dbReference type="Proteomes" id="UP000306409"/>
    </source>
</evidence>
<dbReference type="GO" id="GO:0046872">
    <property type="term" value="F:metal ion binding"/>
    <property type="evidence" value="ECO:0007669"/>
    <property type="project" value="UniProtKB-KW"/>
</dbReference>
<dbReference type="Pfam" id="PF01546">
    <property type="entry name" value="Peptidase_M20"/>
    <property type="match status" value="1"/>
</dbReference>
<protein>
    <submittedName>
        <fullName evidence="7">M20/M25/M40 family metallo-hydrolase</fullName>
    </submittedName>
</protein>
<dbReference type="GO" id="GO:0006508">
    <property type="term" value="P:proteolysis"/>
    <property type="evidence" value="ECO:0007669"/>
    <property type="project" value="UniProtKB-KW"/>
</dbReference>
<name>A0A4U7JAL2_9FIRM</name>
<evidence type="ECO:0000256" key="1">
    <source>
        <dbReference type="ARBA" id="ARBA00006247"/>
    </source>
</evidence>
<evidence type="ECO:0000259" key="6">
    <source>
        <dbReference type="Pfam" id="PF07687"/>
    </source>
</evidence>
<dbReference type="EMBL" id="CP061336">
    <property type="protein sequence ID" value="QNU65638.1"/>
    <property type="molecule type" value="Genomic_DNA"/>
</dbReference>
<dbReference type="FunFam" id="1.10.150.900:FF:000003">
    <property type="entry name" value="N-fatty-acyl-amino acid synthase/hydrolase PM20D1"/>
    <property type="match status" value="1"/>
</dbReference>